<dbReference type="CDD" id="cd00093">
    <property type="entry name" value="HTH_XRE"/>
    <property type="match status" value="1"/>
</dbReference>
<protein>
    <recommendedName>
        <fullName evidence="1">HTH cro/C1-type domain-containing protein</fullName>
    </recommendedName>
</protein>
<dbReference type="SUPFAM" id="SSF47413">
    <property type="entry name" value="lambda repressor-like DNA-binding domains"/>
    <property type="match status" value="1"/>
</dbReference>
<dbReference type="Pfam" id="PF13560">
    <property type="entry name" value="HTH_31"/>
    <property type="match status" value="1"/>
</dbReference>
<dbReference type="GO" id="GO:0003677">
    <property type="term" value="F:DNA binding"/>
    <property type="evidence" value="ECO:0007669"/>
    <property type="project" value="InterPro"/>
</dbReference>
<accession>A0A327KR96</accession>
<gene>
    <name evidence="2" type="ORF">CH338_06340</name>
</gene>
<evidence type="ECO:0000313" key="3">
    <source>
        <dbReference type="Proteomes" id="UP000248863"/>
    </source>
</evidence>
<dbReference type="Gene3D" id="1.10.260.40">
    <property type="entry name" value="lambda repressor-like DNA-binding domains"/>
    <property type="match status" value="1"/>
</dbReference>
<reference evidence="2 3" key="1">
    <citation type="submission" date="2017-07" db="EMBL/GenBank/DDBJ databases">
        <title>Draft Genome Sequences of Select Purple Nonsulfur Bacteria.</title>
        <authorList>
            <person name="Lasarre B."/>
            <person name="Mckinlay J.B."/>
        </authorList>
    </citation>
    <scope>NUCLEOTIDE SEQUENCE [LARGE SCALE GENOMIC DNA]</scope>
    <source>
        <strain evidence="2 3">DSM 11907</strain>
    </source>
</reference>
<comment type="caution">
    <text evidence="2">The sequence shown here is derived from an EMBL/GenBank/DDBJ whole genome shotgun (WGS) entry which is preliminary data.</text>
</comment>
<keyword evidence="3" id="KW-1185">Reference proteome</keyword>
<dbReference type="SMART" id="SM00530">
    <property type="entry name" value="HTH_XRE"/>
    <property type="match status" value="1"/>
</dbReference>
<dbReference type="InterPro" id="IPR001387">
    <property type="entry name" value="Cro/C1-type_HTH"/>
</dbReference>
<sequence>MTPRVAAFSLAASPHDGELTPFRTRLICSRDVPTISARSASVMPLSFIQAASFVLGFEVFVMSRNVHPVHMIVQPPCAPSDMDSQGWPVHHVHMAKMVSAKRRRVCRRRNYLREWREKREMTLEEVGAKIDYSHASLSRIERGVQDYTGDLLEALAAVYGTDPITLLTRHPDEPDELDMLLSSAEPDQRRQIARHARAVLDDKH</sequence>
<dbReference type="Proteomes" id="UP000248863">
    <property type="component" value="Unassembled WGS sequence"/>
</dbReference>
<dbReference type="EMBL" id="NPEU01000041">
    <property type="protein sequence ID" value="RAI40456.1"/>
    <property type="molecule type" value="Genomic_DNA"/>
</dbReference>
<dbReference type="AlphaFoldDB" id="A0A327KR96"/>
<proteinExistence type="predicted"/>
<evidence type="ECO:0000259" key="1">
    <source>
        <dbReference type="PROSITE" id="PS50943"/>
    </source>
</evidence>
<evidence type="ECO:0000313" key="2">
    <source>
        <dbReference type="EMBL" id="RAI40456.1"/>
    </source>
</evidence>
<dbReference type="InterPro" id="IPR010982">
    <property type="entry name" value="Lambda_DNA-bd_dom_sf"/>
</dbReference>
<name>A0A327KR96_9BRAD</name>
<feature type="domain" description="HTH cro/C1-type" evidence="1">
    <location>
        <begin position="112"/>
        <end position="166"/>
    </location>
</feature>
<dbReference type="PROSITE" id="PS50943">
    <property type="entry name" value="HTH_CROC1"/>
    <property type="match status" value="1"/>
</dbReference>
<organism evidence="2 3">
    <name type="scientific">Rhodoplanes elegans</name>
    <dbReference type="NCBI Taxonomy" id="29408"/>
    <lineage>
        <taxon>Bacteria</taxon>
        <taxon>Pseudomonadati</taxon>
        <taxon>Pseudomonadota</taxon>
        <taxon>Alphaproteobacteria</taxon>
        <taxon>Hyphomicrobiales</taxon>
        <taxon>Nitrobacteraceae</taxon>
        <taxon>Rhodoplanes</taxon>
    </lineage>
</organism>